<dbReference type="InterPro" id="IPR026591">
    <property type="entry name" value="Sirtuin_cat_small_dom_sf"/>
</dbReference>
<sequence>MNEEFERAIEALRRAEHVVVFTGAGVSAESGIPTFRDDEGFWRRFPMDQFGTWRGLVRTAREEPKRLAEFVRCVIEPIAEAQPNAAHLAIAAAEASGVRLTVVTQNIDRLHQRAGSSTVFELHGSLYERCGGKRQPRGVVTTPQLQRICARLRKAERGWLPLLRTVLALRPILGIGLRGVYKPALVLFGDAMAQPAWSLSRRAAEGCDCLLQIGTSGVVYPAAMLPEDASLAGAKIISIDPEQQLADIWLKGTACEVVPRLFEAAFG</sequence>
<dbReference type="Gene3D" id="3.30.1600.10">
    <property type="entry name" value="SIR2/SIRT2 'Small Domain"/>
    <property type="match status" value="1"/>
</dbReference>
<dbReference type="PANTHER" id="PTHR11085">
    <property type="entry name" value="NAD-DEPENDENT PROTEIN DEACYLASE SIRTUIN-5, MITOCHONDRIAL-RELATED"/>
    <property type="match status" value="1"/>
</dbReference>
<dbReference type="Gene3D" id="3.40.50.1220">
    <property type="entry name" value="TPP-binding domain"/>
    <property type="match status" value="1"/>
</dbReference>
<dbReference type="InterPro" id="IPR050134">
    <property type="entry name" value="NAD-dep_sirtuin_deacylases"/>
</dbReference>
<keyword evidence="7" id="KW-1185">Reference proteome</keyword>
<dbReference type="PROSITE" id="PS50305">
    <property type="entry name" value="SIRTUIN"/>
    <property type="match status" value="1"/>
</dbReference>
<dbReference type="PANTHER" id="PTHR11085:SF10">
    <property type="entry name" value="NAD-DEPENDENT PROTEIN DEACYLASE SIRTUIN-5, MITOCHONDRIAL-RELATED"/>
    <property type="match status" value="1"/>
</dbReference>
<dbReference type="EMBL" id="CP036349">
    <property type="protein sequence ID" value="QDV76143.1"/>
    <property type="molecule type" value="Genomic_DNA"/>
</dbReference>
<dbReference type="RefSeq" id="WP_145116607.1">
    <property type="nucleotide sequence ID" value="NZ_CP036349.1"/>
</dbReference>
<evidence type="ECO:0000256" key="2">
    <source>
        <dbReference type="ARBA" id="ARBA00022679"/>
    </source>
</evidence>
<feature type="domain" description="Deacetylase sirtuin-type" evidence="5">
    <location>
        <begin position="1"/>
        <end position="267"/>
    </location>
</feature>
<dbReference type="InterPro" id="IPR026590">
    <property type="entry name" value="Ssirtuin_cat_dom"/>
</dbReference>
<dbReference type="InterPro" id="IPR003000">
    <property type="entry name" value="Sirtuin"/>
</dbReference>
<dbReference type="GO" id="GO:0070403">
    <property type="term" value="F:NAD+ binding"/>
    <property type="evidence" value="ECO:0007669"/>
    <property type="project" value="InterPro"/>
</dbReference>
<dbReference type="EC" id="2.3.1.286" evidence="1"/>
<comment type="caution">
    <text evidence="4">Lacks conserved residue(s) required for the propagation of feature annotation.</text>
</comment>
<evidence type="ECO:0000256" key="1">
    <source>
        <dbReference type="ARBA" id="ARBA00012928"/>
    </source>
</evidence>
<name>A0A518KED2_9BACT</name>
<gene>
    <name evidence="6" type="primary">cobB</name>
    <name evidence="6" type="ORF">Spa11_43680</name>
</gene>
<evidence type="ECO:0000313" key="7">
    <source>
        <dbReference type="Proteomes" id="UP000316426"/>
    </source>
</evidence>
<keyword evidence="6" id="KW-0378">Hydrolase</keyword>
<proteinExistence type="predicted"/>
<evidence type="ECO:0000256" key="4">
    <source>
        <dbReference type="PROSITE-ProRule" id="PRU00236"/>
    </source>
</evidence>
<dbReference type="KEGG" id="bmei:Spa11_43680"/>
<dbReference type="Pfam" id="PF02146">
    <property type="entry name" value="SIR2"/>
    <property type="match status" value="1"/>
</dbReference>
<keyword evidence="2" id="KW-0808">Transferase</keyword>
<evidence type="ECO:0000256" key="3">
    <source>
        <dbReference type="ARBA" id="ARBA00023027"/>
    </source>
</evidence>
<keyword evidence="3" id="KW-0520">NAD</keyword>
<dbReference type="AlphaFoldDB" id="A0A518KED2"/>
<organism evidence="6 7">
    <name type="scientific">Botrimarina mediterranea</name>
    <dbReference type="NCBI Taxonomy" id="2528022"/>
    <lineage>
        <taxon>Bacteria</taxon>
        <taxon>Pseudomonadati</taxon>
        <taxon>Planctomycetota</taxon>
        <taxon>Planctomycetia</taxon>
        <taxon>Pirellulales</taxon>
        <taxon>Lacipirellulaceae</taxon>
        <taxon>Botrimarina</taxon>
    </lineage>
</organism>
<protein>
    <recommendedName>
        <fullName evidence="1">protein acetyllysine N-acetyltransferase</fullName>
        <ecNumber evidence="1">2.3.1.286</ecNumber>
    </recommendedName>
</protein>
<evidence type="ECO:0000259" key="5">
    <source>
        <dbReference type="PROSITE" id="PS50305"/>
    </source>
</evidence>
<evidence type="ECO:0000313" key="6">
    <source>
        <dbReference type="EMBL" id="QDV76143.1"/>
    </source>
</evidence>
<reference evidence="6 7" key="1">
    <citation type="submission" date="2019-02" db="EMBL/GenBank/DDBJ databases">
        <title>Deep-cultivation of Planctomycetes and their phenomic and genomic characterization uncovers novel biology.</title>
        <authorList>
            <person name="Wiegand S."/>
            <person name="Jogler M."/>
            <person name="Boedeker C."/>
            <person name="Pinto D."/>
            <person name="Vollmers J."/>
            <person name="Rivas-Marin E."/>
            <person name="Kohn T."/>
            <person name="Peeters S.H."/>
            <person name="Heuer A."/>
            <person name="Rast P."/>
            <person name="Oberbeckmann S."/>
            <person name="Bunk B."/>
            <person name="Jeske O."/>
            <person name="Meyerdierks A."/>
            <person name="Storesund J.E."/>
            <person name="Kallscheuer N."/>
            <person name="Luecker S."/>
            <person name="Lage O.M."/>
            <person name="Pohl T."/>
            <person name="Merkel B.J."/>
            <person name="Hornburger P."/>
            <person name="Mueller R.-W."/>
            <person name="Bruemmer F."/>
            <person name="Labrenz M."/>
            <person name="Spormann A.M."/>
            <person name="Op den Camp H."/>
            <person name="Overmann J."/>
            <person name="Amann R."/>
            <person name="Jetten M.S.M."/>
            <person name="Mascher T."/>
            <person name="Medema M.H."/>
            <person name="Devos D.P."/>
            <person name="Kaster A.-K."/>
            <person name="Ovreas L."/>
            <person name="Rohde M."/>
            <person name="Galperin M.Y."/>
            <person name="Jogler C."/>
        </authorList>
    </citation>
    <scope>NUCLEOTIDE SEQUENCE [LARGE SCALE GENOMIC DNA]</scope>
    <source>
        <strain evidence="6 7">Spa11</strain>
    </source>
</reference>
<dbReference type="SUPFAM" id="SSF52467">
    <property type="entry name" value="DHS-like NAD/FAD-binding domain"/>
    <property type="match status" value="1"/>
</dbReference>
<dbReference type="GO" id="GO:0017136">
    <property type="term" value="F:histone deacetylase activity, NAD-dependent"/>
    <property type="evidence" value="ECO:0007669"/>
    <property type="project" value="TreeGrafter"/>
</dbReference>
<dbReference type="InterPro" id="IPR029035">
    <property type="entry name" value="DHS-like_NAD/FAD-binding_dom"/>
</dbReference>
<accession>A0A518KED2</accession>
<dbReference type="GO" id="GO:0016787">
    <property type="term" value="F:hydrolase activity"/>
    <property type="evidence" value="ECO:0007669"/>
    <property type="project" value="UniProtKB-KW"/>
</dbReference>
<dbReference type="Proteomes" id="UP000316426">
    <property type="component" value="Chromosome"/>
</dbReference>